<keyword evidence="15" id="KW-1185">Reference proteome</keyword>
<keyword evidence="6 10" id="KW-0812">Transmembrane</keyword>
<keyword evidence="5" id="KW-0808">Transferase</keyword>
<proteinExistence type="predicted"/>
<evidence type="ECO:0000313" key="14">
    <source>
        <dbReference type="EMBL" id="CAL5088908.1"/>
    </source>
</evidence>
<evidence type="ECO:0000256" key="3">
    <source>
        <dbReference type="ARBA" id="ARBA00004906"/>
    </source>
</evidence>
<sequence length="1124" mass="122247">MARPQRHDASAHHFLLLLPGLLLLLLPSATAASFSTLCGYKPPRDLPNTYQISNDASPALPLITAGHFSGGRDLCFARDRPYTRAVTFYPREGLARATSDPAVTYLLVMLTLEGTRTRRRFGWRGESDSGLPHSVSFDLDGYYNDSTSFTVELCMVGSGSYAREDGSDVVLLSDVVLRLHLPQPSNLSRPFVTGSVEGADFDSIALLACAEFHYAYMLSWAVSGSCPPPPVPVRAGYYSCHRFRELLRSSYSLEYGPNEHDGASSSSFPLRLRHGTMYINQMRCRLGGAVRAYMVFYANQSVASPASNYTALRRRTFMIGDEALVADGFWDPSRNQLCLRACRVASSGKSGADLQVRECGIRVRLWFPAVWSIRDRSIVAGRICNTSGNSSAGNTAGVISVSRTGGYRGNLSSISYSYTRVEEAKKHYDSIPALSKERKGRFLGDAMMADAAFSLHGAAAEANKQRLLNVSYSLEYRVVVVSVNASLSADISPPEMPPRLQHVSAEGVYDIKTGSLCLVACQETTNGSSDCDVLVTFQFAPVNSVEGERGIGTIKSLRKPGDPLFFEAMDFVSYGMTVRQIGESISRMDMESIMLVVSMTLSCVFTALQLRHVNKHPEALPATSVTMLVVLALGYVIPLVLNLEDMYADTRRRYILQLTTAGSLDLNEFMLRASTILALLRLLHLALSRRSTVQAGSKHEASSPADAERSTLWICLPLYVLGAVVVWIVHMSDGHHHHSPRASAFSVSASPSGPSLADDLAAYAGLILDGFLLPQVISNALSGSRVRALSPWFYAGGTVIRAAPHVYDVFRKYNYVLPGWKPTTYVYASPRDDLFGVAWDVAIPCGATLLAALLFLQQRLGGAFLCCLKSRRSGSSEYEMAATAISYSSYSSLCHFPVPSPDLHTTGNHSRSTATASNNLFLRETSNNLNFPWISTGHFSGGDDLLFVPKRSYAVRSFSLIPRHSTLTTDPTVVRLAATLALEGSRVDSRRREFHHSVTFELEGYYSTAATSSAELCMIGSGSYARDDGSDTDVLLSDSVSDCLALRASPSLEGAGFAAIILVAYADDSHFDSDSGYTYAETTASCPPPVTPARDGQHVLTAGFSCSCLRALLRGSYDLEYMPG</sequence>
<feature type="domain" description="DUF2921" evidence="13">
    <location>
        <begin position="237"/>
        <end position="392"/>
    </location>
</feature>
<feature type="domain" description="DUF2921" evidence="13">
    <location>
        <begin position="906"/>
        <end position="1043"/>
    </location>
</feature>
<evidence type="ECO:0000256" key="7">
    <source>
        <dbReference type="ARBA" id="ARBA00022786"/>
    </source>
</evidence>
<accession>A0ABC9G9J8</accession>
<feature type="domain" description="SWEET-like" evidence="12">
    <location>
        <begin position="581"/>
        <end position="865"/>
    </location>
</feature>
<evidence type="ECO:0000256" key="9">
    <source>
        <dbReference type="ARBA" id="ARBA00023136"/>
    </source>
</evidence>
<dbReference type="InterPro" id="IPR057425">
    <property type="entry name" value="DUF2921_N"/>
</dbReference>
<evidence type="ECO:0000256" key="10">
    <source>
        <dbReference type="SAM" id="Phobius"/>
    </source>
</evidence>
<evidence type="ECO:0000256" key="6">
    <source>
        <dbReference type="ARBA" id="ARBA00022692"/>
    </source>
</evidence>
<evidence type="ECO:0000256" key="11">
    <source>
        <dbReference type="SAM" id="SignalP"/>
    </source>
</evidence>
<reference evidence="15" key="1">
    <citation type="submission" date="2024-06" db="EMBL/GenBank/DDBJ databases">
        <authorList>
            <person name="Ryan C."/>
        </authorList>
    </citation>
    <scope>NUCLEOTIDE SEQUENCE [LARGE SCALE GENOMIC DNA]</scope>
</reference>
<feature type="transmembrane region" description="Helical" evidence="10">
    <location>
        <begin position="710"/>
        <end position="730"/>
    </location>
</feature>
<feature type="domain" description="DUF2921" evidence="13">
    <location>
        <begin position="126"/>
        <end position="197"/>
    </location>
</feature>
<dbReference type="PANTHER" id="PTHR33389:SF33">
    <property type="entry name" value="DUF2921 FAMILY PROTEIN"/>
    <property type="match status" value="1"/>
</dbReference>
<feature type="domain" description="DUF2921" evidence="13">
    <location>
        <begin position="463"/>
        <end position="569"/>
    </location>
</feature>
<evidence type="ECO:0000256" key="1">
    <source>
        <dbReference type="ARBA" id="ARBA00000900"/>
    </source>
</evidence>
<dbReference type="Proteomes" id="UP001497457">
    <property type="component" value="Chromosome 8b"/>
</dbReference>
<feature type="transmembrane region" description="Helical" evidence="10">
    <location>
        <begin position="622"/>
        <end position="641"/>
    </location>
</feature>
<dbReference type="EC" id="2.3.2.27" evidence="4"/>
<evidence type="ECO:0000313" key="15">
    <source>
        <dbReference type="Proteomes" id="UP001497457"/>
    </source>
</evidence>
<keyword evidence="9 10" id="KW-0472">Membrane</keyword>
<evidence type="ECO:0000259" key="13">
    <source>
        <dbReference type="Pfam" id="PF25333"/>
    </source>
</evidence>
<reference evidence="14 15" key="2">
    <citation type="submission" date="2024-10" db="EMBL/GenBank/DDBJ databases">
        <authorList>
            <person name="Ryan C."/>
        </authorList>
    </citation>
    <scope>NUCLEOTIDE SEQUENCE [LARGE SCALE GENOMIC DNA]</scope>
</reference>
<dbReference type="Pfam" id="PF25333">
    <property type="entry name" value="DUF2921_N"/>
    <property type="match status" value="4"/>
</dbReference>
<keyword evidence="7" id="KW-0833">Ubl conjugation pathway</keyword>
<dbReference type="InterPro" id="IPR021319">
    <property type="entry name" value="DUF2921"/>
</dbReference>
<protein>
    <recommendedName>
        <fullName evidence="4">RING-type E3 ubiquitin transferase</fullName>
        <ecNumber evidence="4">2.3.2.27</ecNumber>
    </recommendedName>
</protein>
<name>A0ABC9G9J8_9POAL</name>
<evidence type="ECO:0000259" key="12">
    <source>
        <dbReference type="Pfam" id="PF11145"/>
    </source>
</evidence>
<comment type="pathway">
    <text evidence="3">Protein modification; protein ubiquitination.</text>
</comment>
<keyword evidence="8 10" id="KW-1133">Transmembrane helix</keyword>
<keyword evidence="11" id="KW-0732">Signal</keyword>
<gene>
    <name evidence="14" type="ORF">URODEC1_LOCUS113076</name>
</gene>
<comment type="catalytic activity">
    <reaction evidence="1">
        <text>S-ubiquitinyl-[E2 ubiquitin-conjugating enzyme]-L-cysteine + [acceptor protein]-L-lysine = [E2 ubiquitin-conjugating enzyme]-L-cysteine + N(6)-ubiquitinyl-[acceptor protein]-L-lysine.</text>
        <dbReference type="EC" id="2.3.2.27"/>
    </reaction>
</comment>
<feature type="chain" id="PRO_5044794393" description="RING-type E3 ubiquitin transferase" evidence="11">
    <location>
        <begin position="32"/>
        <end position="1124"/>
    </location>
</feature>
<evidence type="ECO:0000256" key="8">
    <source>
        <dbReference type="ARBA" id="ARBA00022989"/>
    </source>
</evidence>
<dbReference type="Pfam" id="PF11145">
    <property type="entry name" value="DUF2921"/>
    <property type="match status" value="1"/>
</dbReference>
<dbReference type="EMBL" id="OZ075118">
    <property type="protein sequence ID" value="CAL5088908.1"/>
    <property type="molecule type" value="Genomic_DNA"/>
</dbReference>
<organism evidence="14 15">
    <name type="scientific">Urochloa decumbens</name>
    <dbReference type="NCBI Taxonomy" id="240449"/>
    <lineage>
        <taxon>Eukaryota</taxon>
        <taxon>Viridiplantae</taxon>
        <taxon>Streptophyta</taxon>
        <taxon>Embryophyta</taxon>
        <taxon>Tracheophyta</taxon>
        <taxon>Spermatophyta</taxon>
        <taxon>Magnoliopsida</taxon>
        <taxon>Liliopsida</taxon>
        <taxon>Poales</taxon>
        <taxon>Poaceae</taxon>
        <taxon>PACMAD clade</taxon>
        <taxon>Panicoideae</taxon>
        <taxon>Panicodae</taxon>
        <taxon>Paniceae</taxon>
        <taxon>Melinidinae</taxon>
        <taxon>Urochloa</taxon>
    </lineage>
</organism>
<evidence type="ECO:0000256" key="2">
    <source>
        <dbReference type="ARBA" id="ARBA00004127"/>
    </source>
</evidence>
<comment type="subcellular location">
    <subcellularLocation>
        <location evidence="2">Endomembrane system</location>
        <topology evidence="2">Multi-pass membrane protein</topology>
    </subcellularLocation>
</comment>
<feature type="transmembrane region" description="Helical" evidence="10">
    <location>
        <begin position="834"/>
        <end position="856"/>
    </location>
</feature>
<dbReference type="GO" id="GO:0012505">
    <property type="term" value="C:endomembrane system"/>
    <property type="evidence" value="ECO:0007669"/>
    <property type="project" value="UniProtKB-SubCell"/>
</dbReference>
<dbReference type="PANTHER" id="PTHR33389">
    <property type="entry name" value="FAMILY PROTEIN, PUTATIVE (DUF2921)-RELATED"/>
    <property type="match status" value="1"/>
</dbReference>
<feature type="signal peptide" evidence="11">
    <location>
        <begin position="1"/>
        <end position="31"/>
    </location>
</feature>
<dbReference type="AlphaFoldDB" id="A0ABC9G9J8"/>
<dbReference type="GO" id="GO:0061630">
    <property type="term" value="F:ubiquitin protein ligase activity"/>
    <property type="evidence" value="ECO:0007669"/>
    <property type="project" value="UniProtKB-EC"/>
</dbReference>
<evidence type="ECO:0000256" key="5">
    <source>
        <dbReference type="ARBA" id="ARBA00022679"/>
    </source>
</evidence>
<feature type="transmembrane region" description="Helical" evidence="10">
    <location>
        <begin position="760"/>
        <end position="777"/>
    </location>
</feature>
<evidence type="ECO:0000256" key="4">
    <source>
        <dbReference type="ARBA" id="ARBA00012483"/>
    </source>
</evidence>